<dbReference type="GO" id="GO:0019843">
    <property type="term" value="F:rRNA binding"/>
    <property type="evidence" value="ECO:0007669"/>
    <property type="project" value="UniProtKB-KW"/>
</dbReference>
<dbReference type="SUPFAM" id="SSF52540">
    <property type="entry name" value="P-loop containing nucleoside triphosphate hydrolases"/>
    <property type="match status" value="1"/>
</dbReference>
<feature type="binding site" evidence="3">
    <location>
        <position position="376"/>
    </location>
    <ligand>
        <name>Zn(2+)</name>
        <dbReference type="ChEBI" id="CHEBI:29105"/>
    </ligand>
</feature>
<feature type="compositionally biased region" description="Basic and acidic residues" evidence="4">
    <location>
        <begin position="8"/>
        <end position="45"/>
    </location>
</feature>
<keyword evidence="8" id="KW-1185">Reference proteome</keyword>
<keyword evidence="2 3" id="KW-0342">GTP-binding</keyword>
<evidence type="ECO:0000259" key="5">
    <source>
        <dbReference type="PROSITE" id="PS50936"/>
    </source>
</evidence>
<feature type="region of interest" description="Disordered" evidence="4">
    <location>
        <begin position="1"/>
        <end position="45"/>
    </location>
</feature>
<dbReference type="EMBL" id="LR593886">
    <property type="protein sequence ID" value="VTR90894.1"/>
    <property type="molecule type" value="Genomic_DNA"/>
</dbReference>
<dbReference type="InterPro" id="IPR030378">
    <property type="entry name" value="G_CP_dom"/>
</dbReference>
<feature type="binding site" evidence="3">
    <location>
        <position position="374"/>
    </location>
    <ligand>
        <name>Zn(2+)</name>
        <dbReference type="ChEBI" id="CHEBI:29105"/>
    </ligand>
</feature>
<evidence type="ECO:0000256" key="2">
    <source>
        <dbReference type="ARBA" id="ARBA00023134"/>
    </source>
</evidence>
<dbReference type="EC" id="3.6.1.-" evidence="3"/>
<feature type="binding site" evidence="3">
    <location>
        <begin position="287"/>
        <end position="295"/>
    </location>
    <ligand>
        <name>GTP</name>
        <dbReference type="ChEBI" id="CHEBI:37565"/>
    </ligand>
</feature>
<proteinExistence type="inferred from homology"/>
<evidence type="ECO:0000256" key="1">
    <source>
        <dbReference type="ARBA" id="ARBA00022741"/>
    </source>
</evidence>
<name>A0A6P2CT74_9BACT</name>
<dbReference type="PROSITE" id="PS50936">
    <property type="entry name" value="ENGC_GTPASE"/>
    <property type="match status" value="1"/>
</dbReference>
<dbReference type="PANTHER" id="PTHR32120">
    <property type="entry name" value="SMALL RIBOSOMAL SUBUNIT BIOGENESIS GTPASE RSGA"/>
    <property type="match status" value="1"/>
</dbReference>
<keyword evidence="3" id="KW-0963">Cytoplasm</keyword>
<dbReference type="PANTHER" id="PTHR32120:SF11">
    <property type="entry name" value="SMALL RIBOSOMAL SUBUNIT BIOGENESIS GTPASE RSGA 1, MITOCHONDRIAL-RELATED"/>
    <property type="match status" value="1"/>
</dbReference>
<dbReference type="GO" id="GO:0046872">
    <property type="term" value="F:metal ion binding"/>
    <property type="evidence" value="ECO:0007669"/>
    <property type="project" value="UniProtKB-KW"/>
</dbReference>
<keyword evidence="3" id="KW-0378">Hydrolase</keyword>
<protein>
    <recommendedName>
        <fullName evidence="3">Small ribosomal subunit biogenesis GTPase RsgA</fullName>
        <ecNumber evidence="3">3.6.1.-</ecNumber>
    </recommendedName>
</protein>
<dbReference type="NCBIfam" id="TIGR00157">
    <property type="entry name" value="ribosome small subunit-dependent GTPase A"/>
    <property type="match status" value="1"/>
</dbReference>
<evidence type="ECO:0000259" key="6">
    <source>
        <dbReference type="PROSITE" id="PS51721"/>
    </source>
</evidence>
<dbReference type="InterPro" id="IPR012340">
    <property type="entry name" value="NA-bd_OB-fold"/>
</dbReference>
<comment type="subunit">
    <text evidence="3">Monomer. Associates with 30S ribosomal subunit, binds 16S rRNA.</text>
</comment>
<dbReference type="InterPro" id="IPR027417">
    <property type="entry name" value="P-loop_NTPase"/>
</dbReference>
<gene>
    <name evidence="3" type="primary">rsgA</name>
    <name evidence="7" type="ORF">SOIL9_68200</name>
</gene>
<dbReference type="Gene3D" id="3.40.50.300">
    <property type="entry name" value="P-loop containing nucleotide triphosphate hydrolases"/>
    <property type="match status" value="1"/>
</dbReference>
<dbReference type="Pfam" id="PF03193">
    <property type="entry name" value="RsgA_GTPase"/>
    <property type="match status" value="1"/>
</dbReference>
<evidence type="ECO:0000256" key="3">
    <source>
        <dbReference type="HAMAP-Rule" id="MF_01820"/>
    </source>
</evidence>
<accession>A0A6P2CT74</accession>
<organism evidence="7 8">
    <name type="scientific">Gemmata massiliana</name>
    <dbReference type="NCBI Taxonomy" id="1210884"/>
    <lineage>
        <taxon>Bacteria</taxon>
        <taxon>Pseudomonadati</taxon>
        <taxon>Planctomycetota</taxon>
        <taxon>Planctomycetia</taxon>
        <taxon>Gemmatales</taxon>
        <taxon>Gemmataceae</taxon>
        <taxon>Gemmata</taxon>
    </lineage>
</organism>
<dbReference type="GO" id="GO:0003924">
    <property type="term" value="F:GTPase activity"/>
    <property type="evidence" value="ECO:0007669"/>
    <property type="project" value="UniProtKB-UniRule"/>
</dbReference>
<keyword evidence="1 3" id="KW-0547">Nucleotide-binding</keyword>
<dbReference type="Proteomes" id="UP000464178">
    <property type="component" value="Chromosome"/>
</dbReference>
<dbReference type="RefSeq" id="WP_162665968.1">
    <property type="nucleotide sequence ID" value="NZ_LR593886.1"/>
</dbReference>
<dbReference type="GO" id="GO:0005737">
    <property type="term" value="C:cytoplasm"/>
    <property type="evidence" value="ECO:0007669"/>
    <property type="project" value="UniProtKB-SubCell"/>
</dbReference>
<keyword evidence="3" id="KW-0699">rRNA-binding</keyword>
<feature type="region of interest" description="Disordered" evidence="4">
    <location>
        <begin position="135"/>
        <end position="164"/>
    </location>
</feature>
<comment type="subcellular location">
    <subcellularLocation>
        <location evidence="3">Cytoplasm</location>
    </subcellularLocation>
</comment>
<evidence type="ECO:0000313" key="8">
    <source>
        <dbReference type="Proteomes" id="UP000464178"/>
    </source>
</evidence>
<dbReference type="InterPro" id="IPR010914">
    <property type="entry name" value="RsgA_GTPase_dom"/>
</dbReference>
<feature type="binding site" evidence="3">
    <location>
        <begin position="236"/>
        <end position="239"/>
    </location>
    <ligand>
        <name>GTP</name>
        <dbReference type="ChEBI" id="CHEBI:37565"/>
    </ligand>
</feature>
<keyword evidence="3" id="KW-0690">Ribosome biogenesis</keyword>
<evidence type="ECO:0000313" key="7">
    <source>
        <dbReference type="EMBL" id="VTR90894.1"/>
    </source>
</evidence>
<keyword evidence="3" id="KW-0479">Metal-binding</keyword>
<dbReference type="HAMAP" id="MF_01820">
    <property type="entry name" value="GTPase_RsgA"/>
    <property type="match status" value="1"/>
</dbReference>
<evidence type="ECO:0000256" key="4">
    <source>
        <dbReference type="SAM" id="MobiDB-lite"/>
    </source>
</evidence>
<dbReference type="Gene3D" id="2.40.50.140">
    <property type="entry name" value="Nucleic acid-binding proteins"/>
    <property type="match status" value="1"/>
</dbReference>
<dbReference type="InterPro" id="IPR004881">
    <property type="entry name" value="Ribosome_biogen_GTPase_RsgA"/>
</dbReference>
<reference evidence="7 8" key="1">
    <citation type="submission" date="2019-05" db="EMBL/GenBank/DDBJ databases">
        <authorList>
            <consortium name="Science for Life Laboratories"/>
        </authorList>
    </citation>
    <scope>NUCLEOTIDE SEQUENCE [LARGE SCALE GENOMIC DNA]</scope>
    <source>
        <strain evidence="7">Soil9</strain>
    </source>
</reference>
<comment type="cofactor">
    <cofactor evidence="3">
        <name>Zn(2+)</name>
        <dbReference type="ChEBI" id="CHEBI:29105"/>
    </cofactor>
    <text evidence="3">Binds 1 zinc ion per subunit.</text>
</comment>
<keyword evidence="3" id="KW-0862">Zinc</keyword>
<dbReference type="Gene3D" id="1.10.40.50">
    <property type="entry name" value="Probable gtpase engc, domain 3"/>
    <property type="match status" value="1"/>
</dbReference>
<keyword evidence="3" id="KW-0694">RNA-binding</keyword>
<comment type="similarity">
    <text evidence="3">Belongs to the TRAFAC class YlqF/YawG GTPase family. RsgA subfamily.</text>
</comment>
<feature type="binding site" evidence="3">
    <location>
        <position position="369"/>
    </location>
    <ligand>
        <name>Zn(2+)</name>
        <dbReference type="ChEBI" id="CHEBI:29105"/>
    </ligand>
</feature>
<dbReference type="GO" id="GO:0042274">
    <property type="term" value="P:ribosomal small subunit biogenesis"/>
    <property type="evidence" value="ECO:0007669"/>
    <property type="project" value="UniProtKB-UniRule"/>
</dbReference>
<comment type="function">
    <text evidence="3">One of several proteins that assist in the late maturation steps of the functional core of the 30S ribosomal subunit. Helps release RbfA from mature subunits. May play a role in the assembly of ribosomal proteins into the subunit. Circularly permuted GTPase that catalyzes slow GTP hydrolysis, GTPase activity is stimulated by the 30S ribosomal subunit.</text>
</comment>
<dbReference type="AlphaFoldDB" id="A0A6P2CT74"/>
<dbReference type="CDD" id="cd01854">
    <property type="entry name" value="YjeQ_EngC"/>
    <property type="match status" value="1"/>
</dbReference>
<feature type="domain" description="EngC GTPase" evidence="5">
    <location>
        <begin position="196"/>
        <end position="343"/>
    </location>
</feature>
<dbReference type="PROSITE" id="PS51721">
    <property type="entry name" value="G_CP"/>
    <property type="match status" value="1"/>
</dbReference>
<feature type="domain" description="CP-type G" evidence="6">
    <location>
        <begin position="180"/>
        <end position="345"/>
    </location>
</feature>
<sequence>MSKKKKVRVELRKNREKPPRENDITRDYQEGDGRADDARSSERVRAKGNLSRYRTVVQDESADGSTMPAVNAETCIRGRVLRVHGLASVVETDDGRVFRCAVRRLLKSLATDERSVVTTGDVVWIRLVGTGSRDQAAGAGEEQLPAELATEPAEDSAPSLESRTSTIAQEGVIERVEPRHGVLTRASRRREHVLVANVDQLVIVMSLVEPNLKPHLIDRYLAAAQQGDLKPVLCLNKSDLADAVELQSLIGLYAQLGVPVFLCSARTGAGVDRLREQLRGRSTVFSGQSGVGKSSLLNAVQPDLALAVKSVSEVNQKGRHTTTYSQLIKLDFGGWVVDTPGVRQLSLWQARPEEMEGYFPEFRPFVPLCGFPDCTHTHETSCAVKDAVARRFITSRRYHSYLGLFNGTTEE</sequence>
<dbReference type="KEGG" id="gms:SOIL9_68200"/>
<feature type="binding site" evidence="3">
    <location>
        <position position="382"/>
    </location>
    <ligand>
        <name>Zn(2+)</name>
        <dbReference type="ChEBI" id="CHEBI:29105"/>
    </ligand>
</feature>
<dbReference type="GO" id="GO:0005525">
    <property type="term" value="F:GTP binding"/>
    <property type="evidence" value="ECO:0007669"/>
    <property type="project" value="UniProtKB-UniRule"/>
</dbReference>